<dbReference type="KEGG" id="rdn:HMPREF0733_10566"/>
<reference evidence="2" key="1">
    <citation type="submission" date="2010-10" db="EMBL/GenBank/DDBJ databases">
        <title>The complete genome of Rothia dentocariosa ATCC 17931.</title>
        <authorList>
            <person name="Muzny D."/>
            <person name="Qin X."/>
            <person name="Buhay C."/>
            <person name="Dugan-Rocha S."/>
            <person name="Ding Y."/>
            <person name="Chen G."/>
            <person name="Hawes A."/>
            <person name="Holder M."/>
            <person name="Jhangiani S."/>
            <person name="Johnson A."/>
            <person name="Khan Z."/>
            <person name="Li Z."/>
            <person name="Liu W."/>
            <person name="Liu X."/>
            <person name="Perez L."/>
            <person name="Shen H."/>
            <person name="Wang Q."/>
            <person name="Watt J."/>
            <person name="Xi L."/>
            <person name="Xin Y."/>
            <person name="Zhou J."/>
            <person name="Deng J."/>
            <person name="Jiang H."/>
            <person name="Liu Y."/>
            <person name="Qu J."/>
            <person name="Song X.-Z."/>
            <person name="Zhang L."/>
            <person name="Villasana D."/>
            <person name="Johnson A."/>
            <person name="Liu J."/>
            <person name="Liyanage D."/>
            <person name="Lorensuhewa L."/>
            <person name="Robinson T."/>
            <person name="Song A."/>
            <person name="Song B.-B."/>
            <person name="Dinh H."/>
            <person name="Thornton R."/>
            <person name="Coyle M."/>
            <person name="Francisco L."/>
            <person name="Jackson L."/>
            <person name="Javaid M."/>
            <person name="Korchina V."/>
            <person name="Kovar C."/>
            <person name="Mata R."/>
            <person name="Mathew T."/>
            <person name="Ngo R."/>
            <person name="Nguyen L."/>
            <person name="Nguyen N."/>
            <person name="Okwuonu G."/>
            <person name="Ongeri F."/>
            <person name="Pham C."/>
            <person name="Simmons D."/>
            <person name="Wilczek-Boney K."/>
            <person name="Hale W."/>
            <person name="Jakkamsetti A."/>
            <person name="Pham P."/>
            <person name="Ruth R."/>
            <person name="San Lucas F."/>
            <person name="Warren J."/>
            <person name="Zhang J."/>
            <person name="Zhao Z."/>
            <person name="Zhou C."/>
            <person name="Zhu D."/>
            <person name="Lee S."/>
            <person name="Bess C."/>
            <person name="Blankenburg K."/>
            <person name="Forbes L."/>
            <person name="Fu Q."/>
            <person name="Gubbala S."/>
            <person name="Hirani K."/>
            <person name="Jayaseelan J.C."/>
            <person name="Lara F."/>
            <person name="Munidasa M."/>
            <person name="Palculict T."/>
            <person name="Patil S."/>
            <person name="Pu L.-L."/>
            <person name="Saada N."/>
            <person name="Tang L."/>
            <person name="Weissenberger G."/>
            <person name="Zhu Y."/>
            <person name="Hemphill L."/>
            <person name="Shang Y."/>
            <person name="Youmans B."/>
            <person name="Ayvaz T."/>
            <person name="Ross M."/>
            <person name="Santibanez J."/>
            <person name="Aqrawi P."/>
            <person name="Gross S."/>
            <person name="Joshi V."/>
            <person name="Fowler G."/>
            <person name="Nazareth L."/>
            <person name="Reid J."/>
            <person name="Worley K."/>
            <person name="Petrosino J."/>
            <person name="Highlander S."/>
            <person name="Gibbs R."/>
        </authorList>
    </citation>
    <scope>NUCLEOTIDE SEQUENCE [LARGE SCALE GENOMIC DNA]</scope>
    <source>
        <strain evidence="2">ATCC 17931 / CDC X599 / XDIA</strain>
    </source>
</reference>
<evidence type="ECO:0000313" key="1">
    <source>
        <dbReference type="EMBL" id="ADP40024.1"/>
    </source>
</evidence>
<evidence type="ECO:0000313" key="2">
    <source>
        <dbReference type="Proteomes" id="UP000000387"/>
    </source>
</evidence>
<dbReference type="EMBL" id="CP002280">
    <property type="protein sequence ID" value="ADP40024.1"/>
    <property type="molecule type" value="Genomic_DNA"/>
</dbReference>
<name>E3H121_ROTDC</name>
<organism evidence="1 2">
    <name type="scientific">Rothia dentocariosa (strain ATCC 17931 / CDC X599 / XDIA)</name>
    <dbReference type="NCBI Taxonomy" id="762948"/>
    <lineage>
        <taxon>Bacteria</taxon>
        <taxon>Bacillati</taxon>
        <taxon>Actinomycetota</taxon>
        <taxon>Actinomycetes</taxon>
        <taxon>Micrococcales</taxon>
        <taxon>Micrococcaceae</taxon>
        <taxon>Rothia</taxon>
    </lineage>
</organism>
<sequence length="129" mass="14601">MRWSCLRRRLFPKWALEPVANIEPYGGYLFEVTAGDIILLWRISFSTFNTQSWFPKYFEHTYGIDAAFDLRMLVEAGFVKVESAANSLDLVTAPALRKALKDAAVSGLNSTKKANLMSLARERLSPRPT</sequence>
<dbReference type="eggNOG" id="ENOG5031T2A">
    <property type="taxonomic scope" value="Bacteria"/>
</dbReference>
<gene>
    <name evidence="1" type="ordered locus">HMPREF0733_10566</name>
</gene>
<dbReference type="AlphaFoldDB" id="E3H121"/>
<accession>E3H121</accession>
<dbReference type="Proteomes" id="UP000000387">
    <property type="component" value="Chromosome"/>
</dbReference>
<proteinExistence type="predicted"/>
<protein>
    <submittedName>
        <fullName evidence="1">Uncharacterized protein</fullName>
    </submittedName>
</protein>
<dbReference type="HOGENOM" id="CLU_1947222_0_0_11"/>